<organism evidence="1 2">
    <name type="scientific">Candidatus Methanoperedens nitratireducens</name>
    <dbReference type="NCBI Taxonomy" id="1392998"/>
    <lineage>
        <taxon>Archaea</taxon>
        <taxon>Methanobacteriati</taxon>
        <taxon>Methanobacteriota</taxon>
        <taxon>Stenosarchaea group</taxon>
        <taxon>Methanomicrobia</taxon>
        <taxon>Methanosarcinales</taxon>
        <taxon>ANME-2 cluster</taxon>
        <taxon>Candidatus Methanoperedentaceae</taxon>
        <taxon>Candidatus Methanoperedens</taxon>
    </lineage>
</organism>
<dbReference type="RefSeq" id="WP_096204674.1">
    <property type="nucleotide sequence ID" value="NZ_FZMP01000087.1"/>
</dbReference>
<dbReference type="Proteomes" id="UP000218615">
    <property type="component" value="Unassembled WGS sequence"/>
</dbReference>
<sequence>MENNGIHVIAFEDDASRKILSIGEFNNSTTDNALEVLKVAELEAMEVNGLIQAINTDRGSQFYPNKKDKNGEADSVFRDYLESK</sequence>
<name>A0A284VM40_9EURY</name>
<dbReference type="Gene3D" id="3.30.420.10">
    <property type="entry name" value="Ribonuclease H-like superfamily/Ribonuclease H"/>
    <property type="match status" value="1"/>
</dbReference>
<dbReference type="SUPFAM" id="SSF53098">
    <property type="entry name" value="Ribonuclease H-like"/>
    <property type="match status" value="1"/>
</dbReference>
<dbReference type="InterPro" id="IPR012337">
    <property type="entry name" value="RNaseH-like_sf"/>
</dbReference>
<evidence type="ECO:0000313" key="1">
    <source>
        <dbReference type="EMBL" id="SNQ60350.1"/>
    </source>
</evidence>
<evidence type="ECO:0000313" key="2">
    <source>
        <dbReference type="Proteomes" id="UP000218615"/>
    </source>
</evidence>
<protein>
    <recommendedName>
        <fullName evidence="3">Integrase catalytic domain-containing protein</fullName>
    </recommendedName>
</protein>
<dbReference type="AlphaFoldDB" id="A0A284VM40"/>
<dbReference type="InterPro" id="IPR036397">
    <property type="entry name" value="RNaseH_sf"/>
</dbReference>
<keyword evidence="2" id="KW-1185">Reference proteome</keyword>
<proteinExistence type="predicted"/>
<evidence type="ECO:0008006" key="3">
    <source>
        <dbReference type="Google" id="ProtNLM"/>
    </source>
</evidence>
<dbReference type="GO" id="GO:0003676">
    <property type="term" value="F:nucleic acid binding"/>
    <property type="evidence" value="ECO:0007669"/>
    <property type="project" value="InterPro"/>
</dbReference>
<gene>
    <name evidence="1" type="ORF">MNV_1770001</name>
</gene>
<accession>A0A284VM40</accession>
<reference evidence="2" key="1">
    <citation type="submission" date="2017-06" db="EMBL/GenBank/DDBJ databases">
        <authorList>
            <person name="Cremers G."/>
        </authorList>
    </citation>
    <scope>NUCLEOTIDE SEQUENCE [LARGE SCALE GENOMIC DNA]</scope>
</reference>
<dbReference type="EMBL" id="FZMP01000087">
    <property type="protein sequence ID" value="SNQ60350.1"/>
    <property type="molecule type" value="Genomic_DNA"/>
</dbReference>